<keyword evidence="2 8" id="KW-0028">Amino-acid biosynthesis</keyword>
<dbReference type="InterPro" id="IPR001057">
    <property type="entry name" value="Glu/AcGlu_kinase"/>
</dbReference>
<comment type="catalytic activity">
    <reaction evidence="8">
        <text>L-glutamate + ATP = L-glutamyl 5-phosphate + ADP</text>
        <dbReference type="Rhea" id="RHEA:14877"/>
        <dbReference type="ChEBI" id="CHEBI:29985"/>
        <dbReference type="ChEBI" id="CHEBI:30616"/>
        <dbReference type="ChEBI" id="CHEBI:58274"/>
        <dbReference type="ChEBI" id="CHEBI:456216"/>
        <dbReference type="EC" id="2.7.2.11"/>
    </reaction>
</comment>
<evidence type="ECO:0000256" key="7">
    <source>
        <dbReference type="ARBA" id="ARBA00022840"/>
    </source>
</evidence>
<proteinExistence type="inferred from homology"/>
<keyword evidence="3 8" id="KW-0641">Proline biosynthesis</keyword>
<dbReference type="Gene3D" id="2.30.130.10">
    <property type="entry name" value="PUA domain"/>
    <property type="match status" value="1"/>
</dbReference>
<dbReference type="InterPro" id="IPR015947">
    <property type="entry name" value="PUA-like_sf"/>
</dbReference>
<keyword evidence="11" id="KW-1185">Reference proteome</keyword>
<dbReference type="HAMAP" id="MF_00456">
    <property type="entry name" value="ProB"/>
    <property type="match status" value="1"/>
</dbReference>
<evidence type="ECO:0000256" key="1">
    <source>
        <dbReference type="ARBA" id="ARBA00022490"/>
    </source>
</evidence>
<name>A0ABV7XJ93_9GAMM</name>
<comment type="subcellular location">
    <subcellularLocation>
        <location evidence="8">Cytoplasm</location>
    </subcellularLocation>
</comment>
<dbReference type="SMART" id="SM00359">
    <property type="entry name" value="PUA"/>
    <property type="match status" value="1"/>
</dbReference>
<keyword evidence="6 8" id="KW-0418">Kinase</keyword>
<evidence type="ECO:0000256" key="2">
    <source>
        <dbReference type="ARBA" id="ARBA00022605"/>
    </source>
</evidence>
<dbReference type="PROSITE" id="PS00902">
    <property type="entry name" value="GLUTAMATE_5_KINASE"/>
    <property type="match status" value="1"/>
</dbReference>
<dbReference type="PANTHER" id="PTHR43654">
    <property type="entry name" value="GLUTAMATE 5-KINASE"/>
    <property type="match status" value="1"/>
</dbReference>
<keyword evidence="1 8" id="KW-0963">Cytoplasm</keyword>
<gene>
    <name evidence="8 10" type="primary">proB</name>
    <name evidence="10" type="ORF">ACFONC_06620</name>
</gene>
<evidence type="ECO:0000256" key="3">
    <source>
        <dbReference type="ARBA" id="ARBA00022650"/>
    </source>
</evidence>
<feature type="domain" description="PUA" evidence="9">
    <location>
        <begin position="287"/>
        <end position="370"/>
    </location>
</feature>
<dbReference type="SUPFAM" id="SSF88697">
    <property type="entry name" value="PUA domain-like"/>
    <property type="match status" value="1"/>
</dbReference>
<dbReference type="PIRSF" id="PIRSF000729">
    <property type="entry name" value="GK"/>
    <property type="match status" value="1"/>
</dbReference>
<evidence type="ECO:0000313" key="11">
    <source>
        <dbReference type="Proteomes" id="UP001595705"/>
    </source>
</evidence>
<reference evidence="11" key="1">
    <citation type="journal article" date="2019" name="Int. J. Syst. Evol. Microbiol.">
        <title>The Global Catalogue of Microorganisms (GCM) 10K type strain sequencing project: providing services to taxonomists for standard genome sequencing and annotation.</title>
        <authorList>
            <consortium name="The Broad Institute Genomics Platform"/>
            <consortium name="The Broad Institute Genome Sequencing Center for Infectious Disease"/>
            <person name="Wu L."/>
            <person name="Ma J."/>
        </authorList>
    </citation>
    <scope>NUCLEOTIDE SEQUENCE [LARGE SCALE GENOMIC DNA]</scope>
    <source>
        <strain evidence="11">KCTC 42441</strain>
    </source>
</reference>
<organism evidence="10 11">
    <name type="scientific">Luteimonas soli</name>
    <dbReference type="NCBI Taxonomy" id="1648966"/>
    <lineage>
        <taxon>Bacteria</taxon>
        <taxon>Pseudomonadati</taxon>
        <taxon>Pseudomonadota</taxon>
        <taxon>Gammaproteobacteria</taxon>
        <taxon>Lysobacterales</taxon>
        <taxon>Lysobacteraceae</taxon>
        <taxon>Luteimonas</taxon>
    </lineage>
</organism>
<feature type="binding site" evidence="8">
    <location>
        <position position="159"/>
    </location>
    <ligand>
        <name>substrate</name>
    </ligand>
</feature>
<dbReference type="InterPro" id="IPR005715">
    <property type="entry name" value="Glu_5kinase/COase_Synthase"/>
</dbReference>
<sequence length="386" mass="40887">MSESANSPHPFPEQPLPAWRRAVIKVGSSLLTDGRGNLGMRNASALASLIEGFRSQGREVLLVSSGAVAAGRGLMARRRGSLVQRQALASLGQTPMLALWQGLIEHPVAQVLLSHDDLRNRRRYLNAQATLQELLRIGAVPIVNENDTVSVDELKLGDNDNLAAAVAALVDADMLFIATDTDGLYTGHPTRDPAARPLPRVEAITPEVMAMAAGGAGALGTGGMATKLEAASKAAAAGIDTALLCGHDERSLAALANDRLHGTLIPAHGPRLMARKLWLRHQPACSGRVRIDDGACRALAERGASLLPGGVLGVEGDFSNQALVDLVSRQGRRIGRGLVEYHASDLQRIAGRHSQEIEDVLGFHNGSAVVRRDNLVLLDQVAATMH</sequence>
<feature type="binding site" evidence="8">
    <location>
        <begin position="179"/>
        <end position="180"/>
    </location>
    <ligand>
        <name>ATP</name>
        <dbReference type="ChEBI" id="CHEBI:30616"/>
    </ligand>
</feature>
<feature type="binding site" evidence="8">
    <location>
        <position position="147"/>
    </location>
    <ligand>
        <name>substrate</name>
    </ligand>
</feature>
<dbReference type="CDD" id="cd21157">
    <property type="entry name" value="PUA_G5K"/>
    <property type="match status" value="1"/>
</dbReference>
<dbReference type="InterPro" id="IPR001048">
    <property type="entry name" value="Asp/Glu/Uridylate_kinase"/>
</dbReference>
<comment type="pathway">
    <text evidence="8">Amino-acid biosynthesis; L-proline biosynthesis; L-glutamate 5-semialdehyde from L-glutamate: step 1/2.</text>
</comment>
<feature type="binding site" evidence="8">
    <location>
        <position position="65"/>
    </location>
    <ligand>
        <name>substrate</name>
    </ligand>
</feature>
<evidence type="ECO:0000256" key="4">
    <source>
        <dbReference type="ARBA" id="ARBA00022679"/>
    </source>
</evidence>
<dbReference type="PRINTS" id="PR00474">
    <property type="entry name" value="GLU5KINASE"/>
</dbReference>
<evidence type="ECO:0000256" key="6">
    <source>
        <dbReference type="ARBA" id="ARBA00022777"/>
    </source>
</evidence>
<keyword evidence="7 8" id="KW-0067">ATP-binding</keyword>
<dbReference type="InterPro" id="IPR011529">
    <property type="entry name" value="Glu_5kinase"/>
</dbReference>
<dbReference type="Pfam" id="PF00696">
    <property type="entry name" value="AA_kinase"/>
    <property type="match status" value="1"/>
</dbReference>
<dbReference type="SUPFAM" id="SSF53633">
    <property type="entry name" value="Carbamate kinase-like"/>
    <property type="match status" value="1"/>
</dbReference>
<dbReference type="RefSeq" id="WP_386742917.1">
    <property type="nucleotide sequence ID" value="NZ_JBHRYA010000003.1"/>
</dbReference>
<feature type="binding site" evidence="8">
    <location>
        <position position="25"/>
    </location>
    <ligand>
        <name>ATP</name>
        <dbReference type="ChEBI" id="CHEBI:30616"/>
    </ligand>
</feature>
<dbReference type="PROSITE" id="PS50890">
    <property type="entry name" value="PUA"/>
    <property type="match status" value="1"/>
</dbReference>
<dbReference type="PANTHER" id="PTHR43654:SF1">
    <property type="entry name" value="ISOPENTENYL PHOSPHATE KINASE"/>
    <property type="match status" value="1"/>
</dbReference>
<feature type="binding site" evidence="8">
    <location>
        <begin position="221"/>
        <end position="227"/>
    </location>
    <ligand>
        <name>ATP</name>
        <dbReference type="ChEBI" id="CHEBI:30616"/>
    </ligand>
</feature>
<dbReference type="GO" id="GO:0004349">
    <property type="term" value="F:glutamate 5-kinase activity"/>
    <property type="evidence" value="ECO:0007669"/>
    <property type="project" value="UniProtKB-EC"/>
</dbReference>
<dbReference type="Proteomes" id="UP001595705">
    <property type="component" value="Unassembled WGS sequence"/>
</dbReference>
<dbReference type="InterPro" id="IPR002478">
    <property type="entry name" value="PUA"/>
</dbReference>
<dbReference type="Pfam" id="PF01472">
    <property type="entry name" value="PUA"/>
    <property type="match status" value="1"/>
</dbReference>
<keyword evidence="5 8" id="KW-0547">Nucleotide-binding</keyword>
<accession>A0ABV7XJ93</accession>
<dbReference type="InterPro" id="IPR019797">
    <property type="entry name" value="Glutamate_5-kinase_CS"/>
</dbReference>
<protein>
    <recommendedName>
        <fullName evidence="8">Glutamate 5-kinase</fullName>
        <ecNumber evidence="8">2.7.2.11</ecNumber>
    </recommendedName>
    <alternativeName>
        <fullName evidence="8">Gamma-glutamyl kinase</fullName>
        <shortName evidence="8">GK</shortName>
    </alternativeName>
</protein>
<comment type="similarity">
    <text evidence="8">Belongs to the glutamate 5-kinase family.</text>
</comment>
<comment type="function">
    <text evidence="8">Catalyzes the transfer of a phosphate group to glutamate to form L-glutamate 5-phosphate.</text>
</comment>
<evidence type="ECO:0000313" key="10">
    <source>
        <dbReference type="EMBL" id="MFC3715818.1"/>
    </source>
</evidence>
<evidence type="ECO:0000256" key="5">
    <source>
        <dbReference type="ARBA" id="ARBA00022741"/>
    </source>
</evidence>
<dbReference type="EC" id="2.7.2.11" evidence="8"/>
<dbReference type="NCBIfam" id="TIGR01027">
    <property type="entry name" value="proB"/>
    <property type="match status" value="1"/>
</dbReference>
<dbReference type="InterPro" id="IPR036974">
    <property type="entry name" value="PUA_sf"/>
</dbReference>
<keyword evidence="4 8" id="KW-0808">Transferase</keyword>
<dbReference type="Gene3D" id="3.40.1160.10">
    <property type="entry name" value="Acetylglutamate kinase-like"/>
    <property type="match status" value="2"/>
</dbReference>
<evidence type="ECO:0000259" key="9">
    <source>
        <dbReference type="SMART" id="SM00359"/>
    </source>
</evidence>
<dbReference type="InterPro" id="IPR036393">
    <property type="entry name" value="AceGlu_kinase-like_sf"/>
</dbReference>
<dbReference type="EMBL" id="JBHRYA010000003">
    <property type="protein sequence ID" value="MFC3715818.1"/>
    <property type="molecule type" value="Genomic_DNA"/>
</dbReference>
<evidence type="ECO:0000256" key="8">
    <source>
        <dbReference type="HAMAP-Rule" id="MF_00456"/>
    </source>
</evidence>
<comment type="caution">
    <text evidence="10">The sequence shown here is derived from an EMBL/GenBank/DDBJ whole genome shotgun (WGS) entry which is preliminary data.</text>
</comment>